<dbReference type="RefSeq" id="WP_092645088.1">
    <property type="nucleotide sequence ID" value="NZ_FNPX01000006.1"/>
</dbReference>
<dbReference type="GO" id="GO:0022857">
    <property type="term" value="F:transmembrane transporter activity"/>
    <property type="evidence" value="ECO:0007669"/>
    <property type="project" value="UniProtKB-UniRule"/>
</dbReference>
<dbReference type="OrthoDB" id="4250245at2"/>
<protein>
    <recommendedName>
        <fullName evidence="9">TRAP transporter small permease protein</fullName>
    </recommendedName>
</protein>
<keyword evidence="4 9" id="KW-0997">Cell inner membrane</keyword>
<feature type="transmembrane region" description="Helical" evidence="9">
    <location>
        <begin position="251"/>
        <end position="270"/>
    </location>
</feature>
<feature type="transmembrane region" description="Helical" evidence="9">
    <location>
        <begin position="45"/>
        <end position="66"/>
    </location>
</feature>
<comment type="similarity">
    <text evidence="8 9">Belongs to the TRAP transporter small permease family.</text>
</comment>
<evidence type="ECO:0000256" key="2">
    <source>
        <dbReference type="ARBA" id="ARBA00022448"/>
    </source>
</evidence>
<evidence type="ECO:0000313" key="12">
    <source>
        <dbReference type="Proteomes" id="UP000198914"/>
    </source>
</evidence>
<dbReference type="EMBL" id="FNPX01000006">
    <property type="protein sequence ID" value="SDZ11940.1"/>
    <property type="molecule type" value="Genomic_DNA"/>
</dbReference>
<gene>
    <name evidence="11" type="ORF">SAMN05444004_106104</name>
</gene>
<evidence type="ECO:0000259" key="10">
    <source>
        <dbReference type="Pfam" id="PF04290"/>
    </source>
</evidence>
<dbReference type="InterPro" id="IPR007387">
    <property type="entry name" value="TRAP_DctQ"/>
</dbReference>
<feature type="transmembrane region" description="Helical" evidence="9">
    <location>
        <begin position="118"/>
        <end position="141"/>
    </location>
</feature>
<evidence type="ECO:0000256" key="5">
    <source>
        <dbReference type="ARBA" id="ARBA00022692"/>
    </source>
</evidence>
<feature type="domain" description="Tripartite ATP-independent periplasmic transporters DctQ component" evidence="10">
    <location>
        <begin position="53"/>
        <end position="178"/>
    </location>
</feature>
<reference evidence="12" key="1">
    <citation type="submission" date="2016-10" db="EMBL/GenBank/DDBJ databases">
        <authorList>
            <person name="Varghese N."/>
            <person name="Submissions S."/>
        </authorList>
    </citation>
    <scope>NUCLEOTIDE SEQUENCE [LARGE SCALE GENOMIC DNA]</scope>
    <source>
        <strain evidence="12">DSM 100420</strain>
    </source>
</reference>
<dbReference type="Pfam" id="PF04290">
    <property type="entry name" value="DctQ"/>
    <property type="match status" value="1"/>
</dbReference>
<proteinExistence type="inferred from homology"/>
<organism evidence="11 12">
    <name type="scientific">Jannaschia faecimaris</name>
    <dbReference type="NCBI Taxonomy" id="1244108"/>
    <lineage>
        <taxon>Bacteria</taxon>
        <taxon>Pseudomonadati</taxon>
        <taxon>Pseudomonadota</taxon>
        <taxon>Alphaproteobacteria</taxon>
        <taxon>Rhodobacterales</taxon>
        <taxon>Roseobacteraceae</taxon>
        <taxon>Jannaschia</taxon>
    </lineage>
</organism>
<dbReference type="InterPro" id="IPR055348">
    <property type="entry name" value="DctQ"/>
</dbReference>
<evidence type="ECO:0000256" key="1">
    <source>
        <dbReference type="ARBA" id="ARBA00004429"/>
    </source>
</evidence>
<keyword evidence="12" id="KW-1185">Reference proteome</keyword>
<evidence type="ECO:0000256" key="9">
    <source>
        <dbReference type="RuleBase" id="RU369079"/>
    </source>
</evidence>
<dbReference type="AlphaFoldDB" id="A0A1H3QF55"/>
<dbReference type="STRING" id="1244108.SAMN05444004_106104"/>
<accession>A0A1H3QF55</accession>
<evidence type="ECO:0000256" key="7">
    <source>
        <dbReference type="ARBA" id="ARBA00023136"/>
    </source>
</evidence>
<keyword evidence="5 9" id="KW-0812">Transmembrane</keyword>
<dbReference type="Proteomes" id="UP000198914">
    <property type="component" value="Unassembled WGS sequence"/>
</dbReference>
<evidence type="ECO:0000256" key="4">
    <source>
        <dbReference type="ARBA" id="ARBA00022519"/>
    </source>
</evidence>
<keyword evidence="3" id="KW-1003">Cell membrane</keyword>
<keyword evidence="6 9" id="KW-1133">Transmembrane helix</keyword>
<evidence type="ECO:0000256" key="3">
    <source>
        <dbReference type="ARBA" id="ARBA00022475"/>
    </source>
</evidence>
<comment type="function">
    <text evidence="9">Part of the tripartite ATP-independent periplasmic (TRAP) transport system.</text>
</comment>
<feature type="transmembrane region" description="Helical" evidence="9">
    <location>
        <begin position="161"/>
        <end position="185"/>
    </location>
</feature>
<feature type="transmembrane region" description="Helical" evidence="9">
    <location>
        <begin position="78"/>
        <end position="97"/>
    </location>
</feature>
<dbReference type="GO" id="GO:0005886">
    <property type="term" value="C:plasma membrane"/>
    <property type="evidence" value="ECO:0007669"/>
    <property type="project" value="UniProtKB-SubCell"/>
</dbReference>
<keyword evidence="2 9" id="KW-0813">Transport</keyword>
<dbReference type="PANTHER" id="PTHR35011:SF4">
    <property type="entry name" value="SLL1102 PROTEIN"/>
    <property type="match status" value="1"/>
</dbReference>
<keyword evidence="7 9" id="KW-0472">Membrane</keyword>
<dbReference type="PANTHER" id="PTHR35011">
    <property type="entry name" value="2,3-DIKETO-L-GULONATE TRAP TRANSPORTER SMALL PERMEASE PROTEIN YIAM"/>
    <property type="match status" value="1"/>
</dbReference>
<evidence type="ECO:0000256" key="8">
    <source>
        <dbReference type="ARBA" id="ARBA00038436"/>
    </source>
</evidence>
<name>A0A1H3QF55_9RHOB</name>
<comment type="subunit">
    <text evidence="9">The complex comprises the extracytoplasmic solute receptor protein and the two transmembrane proteins.</text>
</comment>
<evidence type="ECO:0000256" key="6">
    <source>
        <dbReference type="ARBA" id="ARBA00022989"/>
    </source>
</evidence>
<evidence type="ECO:0000313" key="11">
    <source>
        <dbReference type="EMBL" id="SDZ11940.1"/>
    </source>
</evidence>
<sequence length="278" mass="30775">MSHELDEKVVAVPGSEPIVAISDPGEVDRAEHNGGDRAVVHVANVFSWIYPILMVAICSQVVLRGMGNNQAWLDDAQWWLYGAAVLIGIGYAVTTNSHVRVDIFYDGYAPAKQRKIDIFALSWLFLPFIILCWDVTLDYAISSVKAGEGSDSPNGLHGLYLLKVFMNVSFLFIAFAIWSAYVRYLAMITTPLWWRKLLYAFPAVAFVVNLAIYYAALGLVLATSEPGTTARQASRHWFFDTLVIGPEEMKYTIASALVVTIIIIAAAYVLRDKSEDAA</sequence>
<feature type="transmembrane region" description="Helical" evidence="9">
    <location>
        <begin position="197"/>
        <end position="216"/>
    </location>
</feature>
<comment type="subcellular location">
    <subcellularLocation>
        <location evidence="1 9">Cell inner membrane</location>
        <topology evidence="1 9">Multi-pass membrane protein</topology>
    </subcellularLocation>
</comment>
<comment type="caution">
    <text evidence="9">Lacks conserved residue(s) required for the propagation of feature annotation.</text>
</comment>